<feature type="compositionally biased region" description="Acidic residues" evidence="5">
    <location>
        <begin position="140"/>
        <end position="151"/>
    </location>
</feature>
<comment type="subcellular location">
    <subcellularLocation>
        <location evidence="1">Cell envelope</location>
    </subcellularLocation>
</comment>
<evidence type="ECO:0000256" key="6">
    <source>
        <dbReference type="SAM" id="SignalP"/>
    </source>
</evidence>
<dbReference type="Gene3D" id="3.40.50.1980">
    <property type="entry name" value="Nitrogenase molybdenum iron protein domain"/>
    <property type="match status" value="2"/>
</dbReference>
<dbReference type="GO" id="GO:0030313">
    <property type="term" value="C:cell envelope"/>
    <property type="evidence" value="ECO:0007669"/>
    <property type="project" value="UniProtKB-SubCell"/>
</dbReference>
<evidence type="ECO:0000256" key="2">
    <source>
        <dbReference type="ARBA" id="ARBA00022448"/>
    </source>
</evidence>
<evidence type="ECO:0000256" key="3">
    <source>
        <dbReference type="ARBA" id="ARBA00022723"/>
    </source>
</evidence>
<dbReference type="Pfam" id="PF01297">
    <property type="entry name" value="ZnuA"/>
    <property type="match status" value="1"/>
</dbReference>
<evidence type="ECO:0000313" key="8">
    <source>
        <dbReference type="Proteomes" id="UP000196778"/>
    </source>
</evidence>
<evidence type="ECO:0000256" key="4">
    <source>
        <dbReference type="ARBA" id="ARBA00022729"/>
    </source>
</evidence>
<keyword evidence="4 6" id="KW-0732">Signal</keyword>
<keyword evidence="3" id="KW-0479">Metal-binding</keyword>
<proteinExistence type="predicted"/>
<sequence length="346" mass="35855">MQNRRLLALGALPLTAIVITGCSSADSGGGDQSPGADGVLTVVASTNVYGDIASSVLGDTAEVTSIIDSSAQDPHEYEATAQDQLAISKADIIIENGGGFDPFIDSLISASGNDTAVVLNASELSGLMPGAEEHSHDHEGEDADAAETTETEDAHDHAEEGEDEHEGHDHIEGFNEHVWYSFDAVDNLAHELVHAAGDVDESIADAAHEGYEAFAAKLATLGETADGLSSVADGRDSLATEPVPGYLLERVGLHDVTPADFSEAVEEGDDVPPLALQQTLDLVDSGDLALVATNTQSGGAEADQVVSEAEKAGLPVVPFSETLPEGAGYIEWMTDNLSALDDALQK</sequence>
<dbReference type="GO" id="GO:0046872">
    <property type="term" value="F:metal ion binding"/>
    <property type="evidence" value="ECO:0007669"/>
    <property type="project" value="UniProtKB-KW"/>
</dbReference>
<evidence type="ECO:0000313" key="7">
    <source>
        <dbReference type="EMBL" id="SJN33050.1"/>
    </source>
</evidence>
<dbReference type="PROSITE" id="PS51257">
    <property type="entry name" value="PROKAR_LIPOPROTEIN"/>
    <property type="match status" value="1"/>
</dbReference>
<dbReference type="OrthoDB" id="5296019at2"/>
<organism evidence="7 8">
    <name type="scientific">Mycetocola reblochoni REB411</name>
    <dbReference type="NCBI Taxonomy" id="1255698"/>
    <lineage>
        <taxon>Bacteria</taxon>
        <taxon>Bacillati</taxon>
        <taxon>Actinomycetota</taxon>
        <taxon>Actinomycetes</taxon>
        <taxon>Micrococcales</taxon>
        <taxon>Microbacteriaceae</taxon>
        <taxon>Mycetocola</taxon>
    </lineage>
</organism>
<evidence type="ECO:0000256" key="1">
    <source>
        <dbReference type="ARBA" id="ARBA00004196"/>
    </source>
</evidence>
<gene>
    <name evidence="7" type="ORF">FM119_08220</name>
</gene>
<feature type="signal peptide" evidence="6">
    <location>
        <begin position="1"/>
        <end position="25"/>
    </location>
</feature>
<dbReference type="AlphaFoldDB" id="A0A1R4JLY3"/>
<dbReference type="RefSeq" id="WP_087137191.1">
    <property type="nucleotide sequence ID" value="NZ_FUKR01000048.1"/>
</dbReference>
<keyword evidence="2" id="KW-0813">Transport</keyword>
<dbReference type="Proteomes" id="UP000196778">
    <property type="component" value="Unassembled WGS sequence"/>
</dbReference>
<protein>
    <submittedName>
        <fullName evidence="7">Zinc ABC transporter, periplasmic-binding protein ZnuA</fullName>
    </submittedName>
</protein>
<dbReference type="GO" id="GO:0030001">
    <property type="term" value="P:metal ion transport"/>
    <property type="evidence" value="ECO:0007669"/>
    <property type="project" value="InterPro"/>
</dbReference>
<dbReference type="InterPro" id="IPR006127">
    <property type="entry name" value="ZnuA-like"/>
</dbReference>
<dbReference type="PANTHER" id="PTHR42953:SF1">
    <property type="entry name" value="METAL-BINDING PROTEIN HI_0362-RELATED"/>
    <property type="match status" value="1"/>
</dbReference>
<name>A0A1R4JLY3_9MICO</name>
<dbReference type="SUPFAM" id="SSF53807">
    <property type="entry name" value="Helical backbone' metal receptor"/>
    <property type="match status" value="1"/>
</dbReference>
<accession>A0A1R4JLY3</accession>
<reference evidence="8" key="1">
    <citation type="submission" date="2017-02" db="EMBL/GenBank/DDBJ databases">
        <authorList>
            <person name="Dridi B."/>
        </authorList>
    </citation>
    <scope>NUCLEOTIDE SEQUENCE [LARGE SCALE GENOMIC DNA]</scope>
    <source>
        <strain evidence="8">EB411</strain>
    </source>
</reference>
<feature type="region of interest" description="Disordered" evidence="5">
    <location>
        <begin position="128"/>
        <end position="168"/>
    </location>
</feature>
<keyword evidence="8" id="KW-1185">Reference proteome</keyword>
<dbReference type="EMBL" id="FUKR01000048">
    <property type="protein sequence ID" value="SJN33050.1"/>
    <property type="molecule type" value="Genomic_DNA"/>
</dbReference>
<dbReference type="PANTHER" id="PTHR42953">
    <property type="entry name" value="HIGH-AFFINITY ZINC UPTAKE SYSTEM PROTEIN ZNUA-RELATED"/>
    <property type="match status" value="1"/>
</dbReference>
<feature type="chain" id="PRO_5011983518" evidence="6">
    <location>
        <begin position="26"/>
        <end position="346"/>
    </location>
</feature>
<dbReference type="InterPro" id="IPR050492">
    <property type="entry name" value="Bact_metal-bind_prot9"/>
</dbReference>
<evidence type="ECO:0000256" key="5">
    <source>
        <dbReference type="SAM" id="MobiDB-lite"/>
    </source>
</evidence>